<keyword evidence="6" id="KW-1185">Reference proteome</keyword>
<dbReference type="GO" id="GO:0140664">
    <property type="term" value="F:ATP-dependent DNA damage sensor activity"/>
    <property type="evidence" value="ECO:0007669"/>
    <property type="project" value="InterPro"/>
</dbReference>
<organism evidence="5 6">
    <name type="scientific">Nitrosopumilus adriaticus</name>
    <dbReference type="NCBI Taxonomy" id="1580092"/>
    <lineage>
        <taxon>Archaea</taxon>
        <taxon>Nitrososphaerota</taxon>
        <taxon>Nitrososphaeria</taxon>
        <taxon>Nitrosopumilales</taxon>
        <taxon>Nitrosopumilaceae</taxon>
        <taxon>Nitrosopumilus</taxon>
    </lineage>
</organism>
<evidence type="ECO:0000259" key="4">
    <source>
        <dbReference type="PROSITE" id="PS50162"/>
    </source>
</evidence>
<dbReference type="PANTHER" id="PTHR22942">
    <property type="entry name" value="RECA/RAD51/RADA DNA STRAND-PAIRING FAMILY MEMBER"/>
    <property type="match status" value="1"/>
</dbReference>
<evidence type="ECO:0000313" key="5">
    <source>
        <dbReference type="EMBL" id="AJW71858.1"/>
    </source>
</evidence>
<keyword evidence="2" id="KW-0067">ATP-binding</keyword>
<dbReference type="HOGENOM" id="CLU_041732_2_0_2"/>
<evidence type="ECO:0000256" key="2">
    <source>
        <dbReference type="ARBA" id="ARBA00022840"/>
    </source>
</evidence>
<dbReference type="GeneID" id="24821354"/>
<name>A0A0D5C5Q8_9ARCH</name>
<evidence type="ECO:0000256" key="3">
    <source>
        <dbReference type="ARBA" id="ARBA00023125"/>
    </source>
</evidence>
<dbReference type="STRING" id="1580092.NADRNF5_2189"/>
<reference evidence="5 6" key="2">
    <citation type="journal article" date="2016" name="ISME J.">
        <title>Physiological and genomic characterization of two novel marine thaumarchaeal strains indicates niche differentiation.</title>
        <authorList>
            <person name="Bayer B."/>
            <person name="Vojvoda J."/>
            <person name="Offre P."/>
            <person name="Alves R.J."/>
            <person name="Elisabeth N.H."/>
            <person name="Garcia J.A."/>
            <person name="Volland J.M."/>
            <person name="Srivastava A."/>
            <person name="Schleper C."/>
            <person name="Herndl G.J."/>
        </authorList>
    </citation>
    <scope>NUCLEOTIDE SEQUENCE [LARGE SCALE GENOMIC DNA]</scope>
    <source>
        <strain evidence="5 6">NF5</strain>
    </source>
</reference>
<dbReference type="GO" id="GO:0003677">
    <property type="term" value="F:DNA binding"/>
    <property type="evidence" value="ECO:0007669"/>
    <property type="project" value="UniProtKB-KW"/>
</dbReference>
<dbReference type="GO" id="GO:0005524">
    <property type="term" value="F:ATP binding"/>
    <property type="evidence" value="ECO:0007669"/>
    <property type="project" value="UniProtKB-KW"/>
</dbReference>
<dbReference type="RefSeq" id="WP_048119632.1">
    <property type="nucleotide sequence ID" value="NZ_CP011070.1"/>
</dbReference>
<dbReference type="EMBL" id="CP011070">
    <property type="protein sequence ID" value="AJW71858.1"/>
    <property type="molecule type" value="Genomic_DNA"/>
</dbReference>
<accession>A0A0D5C5Q8</accession>
<dbReference type="SUPFAM" id="SSF52540">
    <property type="entry name" value="P-loop containing nucleoside triphosphate hydrolases"/>
    <property type="match status" value="1"/>
</dbReference>
<dbReference type="InterPro" id="IPR027417">
    <property type="entry name" value="P-loop_NTPase"/>
</dbReference>
<dbReference type="SMART" id="SM00382">
    <property type="entry name" value="AAA"/>
    <property type="match status" value="1"/>
</dbReference>
<dbReference type="InterPro" id="IPR003593">
    <property type="entry name" value="AAA+_ATPase"/>
</dbReference>
<dbReference type="Proteomes" id="UP000032408">
    <property type="component" value="Chromosome"/>
</dbReference>
<dbReference type="OrthoDB" id="17644at2157"/>
<proteinExistence type="predicted"/>
<gene>
    <name evidence="5" type="ORF">NADRNF5_2189</name>
</gene>
<dbReference type="GO" id="GO:0006281">
    <property type="term" value="P:DNA repair"/>
    <property type="evidence" value="ECO:0007669"/>
    <property type="project" value="InterPro"/>
</dbReference>
<dbReference type="Gene3D" id="3.40.50.300">
    <property type="entry name" value="P-loop containing nucleotide triphosphate hydrolases"/>
    <property type="match status" value="1"/>
</dbReference>
<feature type="domain" description="RecA family profile 1" evidence="4">
    <location>
        <begin position="1"/>
        <end position="158"/>
    </location>
</feature>
<evidence type="ECO:0000313" key="6">
    <source>
        <dbReference type="Proteomes" id="UP000032408"/>
    </source>
</evidence>
<sequence>MISTGLEKLDEFLSGGIPDGVIVDIFGGNGTGKTQLLLQLCINSIKNGGSVLYLDTTGGFRPERILEIQKQFGIEFDCLEKITVSRIRNTSEQIKSINNFGKNHFSLIVIDNITDLFSYEYKNDESIFEKNSLFMKYLNQLSKFAITNKIPIIITNMIRILDDKEVENMKSAVDPFTHIKIHLTKNSSKFQGQIYWAFDKQSFSYTINKMGLSHNSEDI</sequence>
<dbReference type="AlphaFoldDB" id="A0A0D5C5Q8"/>
<protein>
    <submittedName>
        <fullName evidence="5">Rad51</fullName>
    </submittedName>
</protein>
<keyword evidence="3" id="KW-0238">DNA-binding</keyword>
<dbReference type="InterPro" id="IPR020588">
    <property type="entry name" value="RecA_ATP-bd"/>
</dbReference>
<reference evidence="6" key="1">
    <citation type="submission" date="2015-03" db="EMBL/GenBank/DDBJ databases">
        <title>Characterization of two novel Thaumarchaeota isolated from the Northern Adriatic Sea.</title>
        <authorList>
            <person name="Bayer B."/>
            <person name="Vojvoda J."/>
            <person name="Offre P."/>
            <person name="Srivastava A."/>
            <person name="Elisabeth N."/>
            <person name="Garcia J.A.L."/>
            <person name="Schleper C."/>
            <person name="Herndl G.J."/>
        </authorList>
    </citation>
    <scope>NUCLEOTIDE SEQUENCE [LARGE SCALE GENOMIC DNA]</scope>
    <source>
        <strain evidence="6">NF5</strain>
    </source>
</reference>
<dbReference type="KEGG" id="nin:NADRNF5_2189"/>
<dbReference type="Pfam" id="PF08423">
    <property type="entry name" value="Rad51"/>
    <property type="match status" value="1"/>
</dbReference>
<keyword evidence="1" id="KW-0547">Nucleotide-binding</keyword>
<dbReference type="InterPro" id="IPR013632">
    <property type="entry name" value="Rad51_C"/>
</dbReference>
<dbReference type="PROSITE" id="PS50162">
    <property type="entry name" value="RECA_2"/>
    <property type="match status" value="1"/>
</dbReference>
<dbReference type="PANTHER" id="PTHR22942:SF30">
    <property type="entry name" value="MEIOTIC RECOMBINATION PROTEIN DMC1_LIM15 HOMOLOG"/>
    <property type="match status" value="1"/>
</dbReference>
<evidence type="ECO:0000256" key="1">
    <source>
        <dbReference type="ARBA" id="ARBA00022741"/>
    </source>
</evidence>